<reference evidence="6 7" key="1">
    <citation type="submission" date="2018-07" db="EMBL/GenBank/DDBJ databases">
        <title>Chryseobacterium lacus sp. nov., isolated from lake water.</title>
        <authorList>
            <person name="Li C.-M."/>
        </authorList>
    </citation>
    <scope>NUCLEOTIDE SEQUENCE [LARGE SCALE GENOMIC DNA]</scope>
    <source>
        <strain evidence="6 7">YLOS41</strain>
    </source>
</reference>
<keyword evidence="4 5" id="KW-0472">Membrane</keyword>
<dbReference type="InterPro" id="IPR010721">
    <property type="entry name" value="UstE-like"/>
</dbReference>
<sequence length="199" mass="23375">MNDLLKYYLPIFYLIVMMFVFVIPTYRVYKKTGINPITFGKEDNAHNYVGNIMKILLGTLLAVIMMYSVESIYQYSVPIYYLEIKIIRIVGLIILHLSLIWIIIAQIQMSNSWRVGIDEKNKTDLVTTGLFSICRNPIFLGMIFCVFSLFLIIPNAITFCIFITVYLIIQVQIRLEEEYLLKSHGENYNNYKRKTKRLL</sequence>
<name>A0A368N056_9FLAO</name>
<feature type="transmembrane region" description="Helical" evidence="5">
    <location>
        <begin position="138"/>
        <end position="169"/>
    </location>
</feature>
<dbReference type="GO" id="GO:0032259">
    <property type="term" value="P:methylation"/>
    <property type="evidence" value="ECO:0007669"/>
    <property type="project" value="UniProtKB-KW"/>
</dbReference>
<feature type="transmembrane region" description="Helical" evidence="5">
    <location>
        <begin position="89"/>
        <end position="109"/>
    </location>
</feature>
<dbReference type="AlphaFoldDB" id="A0A368N056"/>
<dbReference type="PANTHER" id="PTHR12714:SF9">
    <property type="entry name" value="PROTEIN-S-ISOPRENYLCYSTEINE O-METHYLTRANSFERASE"/>
    <property type="match status" value="1"/>
</dbReference>
<gene>
    <name evidence="6" type="ORF">DQ356_05505</name>
</gene>
<proteinExistence type="predicted"/>
<feature type="transmembrane region" description="Helical" evidence="5">
    <location>
        <begin position="48"/>
        <end position="69"/>
    </location>
</feature>
<dbReference type="Gene3D" id="1.20.120.1630">
    <property type="match status" value="1"/>
</dbReference>
<keyword evidence="6" id="KW-0808">Transferase</keyword>
<dbReference type="OrthoDB" id="9782395at2"/>
<keyword evidence="2 5" id="KW-0812">Transmembrane</keyword>
<keyword evidence="3 5" id="KW-1133">Transmembrane helix</keyword>
<dbReference type="RefSeq" id="WP_114303487.1">
    <property type="nucleotide sequence ID" value="NZ_QPIE01000004.1"/>
</dbReference>
<evidence type="ECO:0000256" key="3">
    <source>
        <dbReference type="ARBA" id="ARBA00022989"/>
    </source>
</evidence>
<comment type="caution">
    <text evidence="6">The sequence shown here is derived from an EMBL/GenBank/DDBJ whole genome shotgun (WGS) entry which is preliminary data.</text>
</comment>
<dbReference type="GO" id="GO:0008168">
    <property type="term" value="F:methyltransferase activity"/>
    <property type="evidence" value="ECO:0007669"/>
    <property type="project" value="UniProtKB-KW"/>
</dbReference>
<keyword evidence="6" id="KW-0489">Methyltransferase</keyword>
<evidence type="ECO:0000313" key="7">
    <source>
        <dbReference type="Proteomes" id="UP000252172"/>
    </source>
</evidence>
<dbReference type="GO" id="GO:0016020">
    <property type="term" value="C:membrane"/>
    <property type="evidence" value="ECO:0007669"/>
    <property type="project" value="UniProtKB-SubCell"/>
</dbReference>
<dbReference type="EMBL" id="QPIE01000004">
    <property type="protein sequence ID" value="RCU42901.1"/>
    <property type="molecule type" value="Genomic_DNA"/>
</dbReference>
<evidence type="ECO:0000256" key="1">
    <source>
        <dbReference type="ARBA" id="ARBA00004141"/>
    </source>
</evidence>
<protein>
    <submittedName>
        <fullName evidence="6">Isoprenylcysteine carboxylmethyltransferase family protein</fullName>
    </submittedName>
</protein>
<evidence type="ECO:0000256" key="2">
    <source>
        <dbReference type="ARBA" id="ARBA00022692"/>
    </source>
</evidence>
<dbReference type="Proteomes" id="UP000252172">
    <property type="component" value="Unassembled WGS sequence"/>
</dbReference>
<organism evidence="6 7">
    <name type="scientific">Chryseobacterium lacus</name>
    <dbReference type="NCBI Taxonomy" id="2058346"/>
    <lineage>
        <taxon>Bacteria</taxon>
        <taxon>Pseudomonadati</taxon>
        <taxon>Bacteroidota</taxon>
        <taxon>Flavobacteriia</taxon>
        <taxon>Flavobacteriales</taxon>
        <taxon>Weeksellaceae</taxon>
        <taxon>Chryseobacterium group</taxon>
        <taxon>Chryseobacterium</taxon>
    </lineage>
</organism>
<feature type="transmembrane region" description="Helical" evidence="5">
    <location>
        <begin position="7"/>
        <end position="28"/>
    </location>
</feature>
<accession>A0A368N056</accession>
<dbReference type="PANTHER" id="PTHR12714">
    <property type="entry name" value="PROTEIN-S ISOPRENYLCYSTEINE O-METHYLTRANSFERASE"/>
    <property type="match status" value="1"/>
</dbReference>
<evidence type="ECO:0000256" key="4">
    <source>
        <dbReference type="ARBA" id="ARBA00023136"/>
    </source>
</evidence>
<comment type="subcellular location">
    <subcellularLocation>
        <location evidence="1">Membrane</location>
        <topology evidence="1">Multi-pass membrane protein</topology>
    </subcellularLocation>
</comment>
<keyword evidence="7" id="KW-1185">Reference proteome</keyword>
<dbReference type="Pfam" id="PF06966">
    <property type="entry name" value="DUF1295"/>
    <property type="match status" value="1"/>
</dbReference>
<evidence type="ECO:0000256" key="5">
    <source>
        <dbReference type="SAM" id="Phobius"/>
    </source>
</evidence>
<evidence type="ECO:0000313" key="6">
    <source>
        <dbReference type="EMBL" id="RCU42901.1"/>
    </source>
</evidence>